<dbReference type="Proteomes" id="UP001275084">
    <property type="component" value="Unassembled WGS sequence"/>
</dbReference>
<keyword evidence="2" id="KW-1185">Reference proteome</keyword>
<evidence type="ECO:0000313" key="1">
    <source>
        <dbReference type="EMBL" id="KAK3363732.1"/>
    </source>
</evidence>
<dbReference type="AlphaFoldDB" id="A0AAJ0HW10"/>
<gene>
    <name evidence="1" type="ORF">B0T25DRAFT_562720</name>
</gene>
<comment type="caution">
    <text evidence="1">The sequence shown here is derived from an EMBL/GenBank/DDBJ whole genome shotgun (WGS) entry which is preliminary data.</text>
</comment>
<dbReference type="EMBL" id="JAUIQD010000001">
    <property type="protein sequence ID" value="KAK3363732.1"/>
    <property type="molecule type" value="Genomic_DNA"/>
</dbReference>
<organism evidence="1 2">
    <name type="scientific">Lasiosphaeria hispida</name>
    <dbReference type="NCBI Taxonomy" id="260671"/>
    <lineage>
        <taxon>Eukaryota</taxon>
        <taxon>Fungi</taxon>
        <taxon>Dikarya</taxon>
        <taxon>Ascomycota</taxon>
        <taxon>Pezizomycotina</taxon>
        <taxon>Sordariomycetes</taxon>
        <taxon>Sordariomycetidae</taxon>
        <taxon>Sordariales</taxon>
        <taxon>Lasiosphaeriaceae</taxon>
        <taxon>Lasiosphaeria</taxon>
    </lineage>
</organism>
<accession>A0AAJ0HW10</accession>
<sequence length="300" mass="34462">MLLEQFNPAAVDSPNGYYFMAGARSLQLLDQDRNPYDEAITELCKPGIQVCMMAPTHPGWWRPLGRHDPMVLRTMPLKFPLDVASMFLDLLVRLRQFKEVGMVTYQLTIHASDSFMDEHSHSLFGADFRECPQRLVAQDNTELINKFLALYLQADSQYHRPELDIRKELQQTRSLFLLLEAGLKVMWLDKPSTAWESETGLTEHALDADLNMSGFPINWRVPLTMGYLEIEKPIPVWDDIVTPEALDHRLHFAEAYTSHGMNTDGNGNEYRVPRMPRLKPLILFRHCAAHESEEGEAEAH</sequence>
<name>A0AAJ0HW10_9PEZI</name>
<proteinExistence type="predicted"/>
<protein>
    <submittedName>
        <fullName evidence="1">Uncharacterized protein</fullName>
    </submittedName>
</protein>
<reference evidence="1" key="2">
    <citation type="submission" date="2023-06" db="EMBL/GenBank/DDBJ databases">
        <authorList>
            <consortium name="Lawrence Berkeley National Laboratory"/>
            <person name="Haridas S."/>
            <person name="Hensen N."/>
            <person name="Bonometti L."/>
            <person name="Westerberg I."/>
            <person name="Brannstrom I.O."/>
            <person name="Guillou S."/>
            <person name="Cros-Aarteil S."/>
            <person name="Calhoun S."/>
            <person name="Kuo A."/>
            <person name="Mondo S."/>
            <person name="Pangilinan J."/>
            <person name="Riley R."/>
            <person name="Labutti K."/>
            <person name="Andreopoulos B."/>
            <person name="Lipzen A."/>
            <person name="Chen C."/>
            <person name="Yanf M."/>
            <person name="Daum C."/>
            <person name="Ng V."/>
            <person name="Clum A."/>
            <person name="Steindorff A."/>
            <person name="Ohm R."/>
            <person name="Martin F."/>
            <person name="Silar P."/>
            <person name="Natvig D."/>
            <person name="Lalanne C."/>
            <person name="Gautier V."/>
            <person name="Ament-Velasquez S.L."/>
            <person name="Kruys A."/>
            <person name="Hutchinson M.I."/>
            <person name="Powell A.J."/>
            <person name="Barry K."/>
            <person name="Miller A.N."/>
            <person name="Grigoriev I.V."/>
            <person name="Debuchy R."/>
            <person name="Gladieux P."/>
            <person name="Thoren M.H."/>
            <person name="Johannesson H."/>
        </authorList>
    </citation>
    <scope>NUCLEOTIDE SEQUENCE</scope>
    <source>
        <strain evidence="1">CBS 955.72</strain>
    </source>
</reference>
<evidence type="ECO:0000313" key="2">
    <source>
        <dbReference type="Proteomes" id="UP001275084"/>
    </source>
</evidence>
<reference evidence="1" key="1">
    <citation type="journal article" date="2023" name="Mol. Phylogenet. Evol.">
        <title>Genome-scale phylogeny and comparative genomics of the fungal order Sordariales.</title>
        <authorList>
            <person name="Hensen N."/>
            <person name="Bonometti L."/>
            <person name="Westerberg I."/>
            <person name="Brannstrom I.O."/>
            <person name="Guillou S."/>
            <person name="Cros-Aarteil S."/>
            <person name="Calhoun S."/>
            <person name="Haridas S."/>
            <person name="Kuo A."/>
            <person name="Mondo S."/>
            <person name="Pangilinan J."/>
            <person name="Riley R."/>
            <person name="LaButti K."/>
            <person name="Andreopoulos B."/>
            <person name="Lipzen A."/>
            <person name="Chen C."/>
            <person name="Yan M."/>
            <person name="Daum C."/>
            <person name="Ng V."/>
            <person name="Clum A."/>
            <person name="Steindorff A."/>
            <person name="Ohm R.A."/>
            <person name="Martin F."/>
            <person name="Silar P."/>
            <person name="Natvig D.O."/>
            <person name="Lalanne C."/>
            <person name="Gautier V."/>
            <person name="Ament-Velasquez S.L."/>
            <person name="Kruys A."/>
            <person name="Hutchinson M.I."/>
            <person name="Powell A.J."/>
            <person name="Barry K."/>
            <person name="Miller A.N."/>
            <person name="Grigoriev I.V."/>
            <person name="Debuchy R."/>
            <person name="Gladieux P."/>
            <person name="Hiltunen Thoren M."/>
            <person name="Johannesson H."/>
        </authorList>
    </citation>
    <scope>NUCLEOTIDE SEQUENCE</scope>
    <source>
        <strain evidence="1">CBS 955.72</strain>
    </source>
</reference>